<dbReference type="AlphaFoldDB" id="A0A6V7HED6"/>
<name>A0A6V7HED6_9HYME</name>
<reference evidence="1" key="1">
    <citation type="submission" date="2020-07" db="EMBL/GenBank/DDBJ databases">
        <authorList>
            <person name="Nazaruddin N."/>
        </authorList>
    </citation>
    <scope>NUCLEOTIDE SEQUENCE</scope>
</reference>
<protein>
    <submittedName>
        <fullName evidence="1">Uncharacterized protein</fullName>
    </submittedName>
</protein>
<gene>
    <name evidence="1" type="ORF">MHI_LOCUS802804</name>
</gene>
<comment type="caution">
    <text evidence="1">The sequence shown here is derived from an EMBL/GenBank/DDBJ whole genome shotgun (WGS) entry which is preliminary data.</text>
</comment>
<dbReference type="EMBL" id="CAJDYZ010010832">
    <property type="protein sequence ID" value="CAD1478540.1"/>
    <property type="molecule type" value="Genomic_DNA"/>
</dbReference>
<feature type="non-terminal residue" evidence="1">
    <location>
        <position position="141"/>
    </location>
</feature>
<accession>A0A6V7HED6</accession>
<evidence type="ECO:0000313" key="2">
    <source>
        <dbReference type="Proteomes" id="UP000752696"/>
    </source>
</evidence>
<organism evidence="1 2">
    <name type="scientific">Heterotrigona itama</name>
    <dbReference type="NCBI Taxonomy" id="395501"/>
    <lineage>
        <taxon>Eukaryota</taxon>
        <taxon>Metazoa</taxon>
        <taxon>Ecdysozoa</taxon>
        <taxon>Arthropoda</taxon>
        <taxon>Hexapoda</taxon>
        <taxon>Insecta</taxon>
        <taxon>Pterygota</taxon>
        <taxon>Neoptera</taxon>
        <taxon>Endopterygota</taxon>
        <taxon>Hymenoptera</taxon>
        <taxon>Apocrita</taxon>
        <taxon>Aculeata</taxon>
        <taxon>Apoidea</taxon>
        <taxon>Anthophila</taxon>
        <taxon>Apidae</taxon>
        <taxon>Heterotrigona</taxon>
    </lineage>
</organism>
<sequence>MLTKFLSLVIRFSGSSHCTVEGSVRPLAFICSNLDLTHDCEISRLDSSTTLPSTTQWGSAEPLSRITKDASLQVSHLVLSDEAAVPRFGTSAKSRFEHLETSRLTLPPTTQCGSTKLLRRITKDARPQESHPVLSDVAAVP</sequence>
<dbReference type="Proteomes" id="UP000752696">
    <property type="component" value="Unassembled WGS sequence"/>
</dbReference>
<keyword evidence="2" id="KW-1185">Reference proteome</keyword>
<evidence type="ECO:0000313" key="1">
    <source>
        <dbReference type="EMBL" id="CAD1478540.1"/>
    </source>
</evidence>
<proteinExistence type="predicted"/>